<evidence type="ECO:0000256" key="5">
    <source>
        <dbReference type="ARBA" id="ARBA00023002"/>
    </source>
</evidence>
<evidence type="ECO:0000256" key="2">
    <source>
        <dbReference type="ARBA" id="ARBA00008072"/>
    </source>
</evidence>
<keyword evidence="4" id="KW-0862">Zinc</keyword>
<dbReference type="Pfam" id="PF08240">
    <property type="entry name" value="ADH_N"/>
    <property type="match status" value="1"/>
</dbReference>
<evidence type="ECO:0000256" key="1">
    <source>
        <dbReference type="ARBA" id="ARBA00001947"/>
    </source>
</evidence>
<dbReference type="InterPro" id="IPR013154">
    <property type="entry name" value="ADH-like_N"/>
</dbReference>
<dbReference type="EMBL" id="BAAAYU010000005">
    <property type="protein sequence ID" value="GAA3639944.1"/>
    <property type="molecule type" value="Genomic_DNA"/>
</dbReference>
<accession>A0ABP7AU86</accession>
<evidence type="ECO:0000259" key="6">
    <source>
        <dbReference type="Pfam" id="PF08240"/>
    </source>
</evidence>
<sequence>MPYTALAIVAEAPSTLTLTTVDLPEMRPDQVVIRTSLSGFSTGTDRWVMSGRFEWGGFSFPLIPGYQTVGTVVAVGAEVTRVAAGQKVVAIVARTPGAIASAWGCHASMIVSDESNVFDASGVPEISAAFIVSAQVGFNAASRLAPGPGGRVCVIGDGIIGASAALAAAARGFTVLLQGRHEERLAPFADSPIETLDARTAPDDALERWHPDAVIDTVQNDSAFAAYINALPRGGQVVYSGHTPDGVKHWGDMAELQQHEIRADFVSGWTPNRLLATLDAMRTGAMDLAPLVTAVASDRDDALALAHSVATGGLSAPAAAIDWSAIGHAPTPGM</sequence>
<evidence type="ECO:0000256" key="4">
    <source>
        <dbReference type="ARBA" id="ARBA00022833"/>
    </source>
</evidence>
<dbReference type="RefSeq" id="WP_344738945.1">
    <property type="nucleotide sequence ID" value="NZ_BAAAYU010000005.1"/>
</dbReference>
<feature type="domain" description="Alcohol dehydrogenase-like N-terminal" evidence="6">
    <location>
        <begin position="28"/>
        <end position="118"/>
    </location>
</feature>
<evidence type="ECO:0000313" key="8">
    <source>
        <dbReference type="Proteomes" id="UP001501697"/>
    </source>
</evidence>
<dbReference type="Proteomes" id="UP001501697">
    <property type="component" value="Unassembled WGS sequence"/>
</dbReference>
<dbReference type="InterPro" id="IPR011032">
    <property type="entry name" value="GroES-like_sf"/>
</dbReference>
<dbReference type="Gene3D" id="3.90.180.10">
    <property type="entry name" value="Medium-chain alcohol dehydrogenases, catalytic domain"/>
    <property type="match status" value="2"/>
</dbReference>
<dbReference type="SUPFAM" id="SSF51735">
    <property type="entry name" value="NAD(P)-binding Rossmann-fold domains"/>
    <property type="match status" value="1"/>
</dbReference>
<comment type="caution">
    <text evidence="7">The sequence shown here is derived from an EMBL/GenBank/DDBJ whole genome shotgun (WGS) entry which is preliminary data.</text>
</comment>
<dbReference type="InterPro" id="IPR036291">
    <property type="entry name" value="NAD(P)-bd_dom_sf"/>
</dbReference>
<evidence type="ECO:0000313" key="7">
    <source>
        <dbReference type="EMBL" id="GAA3639944.1"/>
    </source>
</evidence>
<keyword evidence="8" id="KW-1185">Reference proteome</keyword>
<evidence type="ECO:0000256" key="3">
    <source>
        <dbReference type="ARBA" id="ARBA00022723"/>
    </source>
</evidence>
<proteinExistence type="inferred from homology"/>
<keyword evidence="3" id="KW-0479">Metal-binding</keyword>
<dbReference type="SUPFAM" id="SSF50129">
    <property type="entry name" value="GroES-like"/>
    <property type="match status" value="1"/>
</dbReference>
<name>A0ABP7AU86_9MICO</name>
<reference evidence="8" key="1">
    <citation type="journal article" date="2019" name="Int. J. Syst. Evol. Microbiol.">
        <title>The Global Catalogue of Microorganisms (GCM) 10K type strain sequencing project: providing services to taxonomists for standard genome sequencing and annotation.</title>
        <authorList>
            <consortium name="The Broad Institute Genomics Platform"/>
            <consortium name="The Broad Institute Genome Sequencing Center for Infectious Disease"/>
            <person name="Wu L."/>
            <person name="Ma J."/>
        </authorList>
    </citation>
    <scope>NUCLEOTIDE SEQUENCE [LARGE SCALE GENOMIC DNA]</scope>
    <source>
        <strain evidence="8">JCM 16544</strain>
    </source>
</reference>
<gene>
    <name evidence="7" type="primary">bchC</name>
    <name evidence="7" type="ORF">GCM10022200_24350</name>
</gene>
<organism evidence="7 8">
    <name type="scientific">Microbacterium awajiense</name>
    <dbReference type="NCBI Taxonomy" id="415214"/>
    <lineage>
        <taxon>Bacteria</taxon>
        <taxon>Bacillati</taxon>
        <taxon>Actinomycetota</taxon>
        <taxon>Actinomycetes</taxon>
        <taxon>Micrococcales</taxon>
        <taxon>Microbacteriaceae</taxon>
        <taxon>Microbacterium</taxon>
    </lineage>
</organism>
<comment type="cofactor">
    <cofactor evidence="1">
        <name>Zn(2+)</name>
        <dbReference type="ChEBI" id="CHEBI:29105"/>
    </cofactor>
</comment>
<dbReference type="PANTHER" id="PTHR43350:SF17">
    <property type="entry name" value="NAD-DEPENDENT ALCOHOL DEHYDROGENASE"/>
    <property type="match status" value="1"/>
</dbReference>
<comment type="similarity">
    <text evidence="2">Belongs to the zinc-containing alcohol dehydrogenase family.</text>
</comment>
<keyword evidence="5" id="KW-0560">Oxidoreductase</keyword>
<protein>
    <submittedName>
        <fullName evidence="7">Chlorophyll synthesis pathway protein BchC</fullName>
    </submittedName>
</protein>
<dbReference type="PANTHER" id="PTHR43350">
    <property type="entry name" value="NAD-DEPENDENT ALCOHOL DEHYDROGENASE"/>
    <property type="match status" value="1"/>
</dbReference>
<dbReference type="Gene3D" id="3.40.50.720">
    <property type="entry name" value="NAD(P)-binding Rossmann-like Domain"/>
    <property type="match status" value="1"/>
</dbReference>